<gene>
    <name evidence="2" type="ORF">J2Z83_001323</name>
</gene>
<sequence length="98" mass="10675">MLDLEGLVLDLKILPRERAGGWFTRAGQRLTRATGDSIRAKEGVFKLGARPRGGLARPGGAGARPWDAPARPKEAPARPDTLLSWFRSAKITSHSMRT</sequence>
<feature type="region of interest" description="Disordered" evidence="1">
    <location>
        <begin position="49"/>
        <end position="79"/>
    </location>
</feature>
<dbReference type="EMBL" id="JAGGKX010000005">
    <property type="protein sequence ID" value="MBP1969219.1"/>
    <property type="molecule type" value="Genomic_DNA"/>
</dbReference>
<dbReference type="Proteomes" id="UP001519345">
    <property type="component" value="Unassembled WGS sequence"/>
</dbReference>
<evidence type="ECO:0000313" key="3">
    <source>
        <dbReference type="Proteomes" id="UP001519345"/>
    </source>
</evidence>
<proteinExistence type="predicted"/>
<reference evidence="2 3" key="1">
    <citation type="submission" date="2021-03" db="EMBL/GenBank/DDBJ databases">
        <title>Genomic Encyclopedia of Type Strains, Phase IV (KMG-IV): sequencing the most valuable type-strain genomes for metagenomic binning, comparative biology and taxonomic classification.</title>
        <authorList>
            <person name="Goeker M."/>
        </authorList>
    </citation>
    <scope>NUCLEOTIDE SEQUENCE [LARGE SCALE GENOMIC DNA]</scope>
    <source>
        <strain evidence="2 3">DSM 25609</strain>
    </source>
</reference>
<organism evidence="2 3">
    <name type="scientific">Virgibacillus natechei</name>
    <dbReference type="NCBI Taxonomy" id="1216297"/>
    <lineage>
        <taxon>Bacteria</taxon>
        <taxon>Bacillati</taxon>
        <taxon>Bacillota</taxon>
        <taxon>Bacilli</taxon>
        <taxon>Bacillales</taxon>
        <taxon>Bacillaceae</taxon>
        <taxon>Virgibacillus</taxon>
    </lineage>
</organism>
<name>A0ABS4IGT0_9BACI</name>
<keyword evidence="3" id="KW-1185">Reference proteome</keyword>
<evidence type="ECO:0000313" key="2">
    <source>
        <dbReference type="EMBL" id="MBP1969219.1"/>
    </source>
</evidence>
<comment type="caution">
    <text evidence="2">The sequence shown here is derived from an EMBL/GenBank/DDBJ whole genome shotgun (WGS) entry which is preliminary data.</text>
</comment>
<protein>
    <submittedName>
        <fullName evidence="2">Uncharacterized protein</fullName>
    </submittedName>
</protein>
<evidence type="ECO:0000256" key="1">
    <source>
        <dbReference type="SAM" id="MobiDB-lite"/>
    </source>
</evidence>
<accession>A0ABS4IGT0</accession>